<name>A0A286URT5_9AGAM</name>
<protein>
    <submittedName>
        <fullName evidence="1">LCCL domain-containing</fullName>
    </submittedName>
</protein>
<dbReference type="InParanoid" id="A0A286URT5"/>
<reference evidence="1 2" key="1">
    <citation type="journal article" date="2017" name="Mol. Ecol.">
        <title>Comparative and population genomic landscape of Phellinus noxius: A hypervariable fungus causing root rot in trees.</title>
        <authorList>
            <person name="Chung C.L."/>
            <person name="Lee T.J."/>
            <person name="Akiba M."/>
            <person name="Lee H.H."/>
            <person name="Kuo T.H."/>
            <person name="Liu D."/>
            <person name="Ke H.M."/>
            <person name="Yokoi T."/>
            <person name="Roa M.B."/>
            <person name="Lu M.J."/>
            <person name="Chang Y.Y."/>
            <person name="Ann P.J."/>
            <person name="Tsai J.N."/>
            <person name="Chen C.Y."/>
            <person name="Tzean S.S."/>
            <person name="Ota Y."/>
            <person name="Hattori T."/>
            <person name="Sahashi N."/>
            <person name="Liou R.F."/>
            <person name="Kikuchi T."/>
            <person name="Tsai I.J."/>
        </authorList>
    </citation>
    <scope>NUCLEOTIDE SEQUENCE [LARGE SCALE GENOMIC DNA]</scope>
    <source>
        <strain evidence="1 2">FFPRI411160</strain>
    </source>
</reference>
<dbReference type="InterPro" id="IPR053037">
    <property type="entry name" value="Pericyclase_pydY-like"/>
</dbReference>
<sequence length="190" mass="21507">MAAPPEVNTLNLAGTYVMNKQLGDDPDEILRLQGMSWFMRKLIASVTITLYVKHYKDDDGVEHIDVEQIGTGGFKGNFEPRQIDGQTRERDDAVFGPISGRTLRLKVEDLTDDFLKEGWLPDTVEHGIIESFVESDTPKSGKTWIAIQTWGFADVKGERRHVRRVHFTGPKGEDITRVLVYDYLGPNTRS</sequence>
<dbReference type="PANTHER" id="PTHR38115">
    <property type="entry name" value="LIPOCALIN-LIKE DOMAIN-CONTAINING PROTEIN"/>
    <property type="match status" value="1"/>
</dbReference>
<gene>
    <name evidence="1" type="ORF">PNOK_0223400</name>
</gene>
<evidence type="ECO:0000313" key="1">
    <source>
        <dbReference type="EMBL" id="PAV22277.1"/>
    </source>
</evidence>
<keyword evidence="2" id="KW-1185">Reference proteome</keyword>
<dbReference type="EMBL" id="NBII01000002">
    <property type="protein sequence ID" value="PAV22277.1"/>
    <property type="molecule type" value="Genomic_DNA"/>
</dbReference>
<proteinExistence type="predicted"/>
<comment type="caution">
    <text evidence="1">The sequence shown here is derived from an EMBL/GenBank/DDBJ whole genome shotgun (WGS) entry which is preliminary data.</text>
</comment>
<dbReference type="Proteomes" id="UP000217199">
    <property type="component" value="Unassembled WGS sequence"/>
</dbReference>
<dbReference type="OrthoDB" id="425354at2759"/>
<evidence type="ECO:0000313" key="2">
    <source>
        <dbReference type="Proteomes" id="UP000217199"/>
    </source>
</evidence>
<organism evidence="1 2">
    <name type="scientific">Pyrrhoderma noxium</name>
    <dbReference type="NCBI Taxonomy" id="2282107"/>
    <lineage>
        <taxon>Eukaryota</taxon>
        <taxon>Fungi</taxon>
        <taxon>Dikarya</taxon>
        <taxon>Basidiomycota</taxon>
        <taxon>Agaricomycotina</taxon>
        <taxon>Agaricomycetes</taxon>
        <taxon>Hymenochaetales</taxon>
        <taxon>Hymenochaetaceae</taxon>
        <taxon>Pyrrhoderma</taxon>
    </lineage>
</organism>
<dbReference type="PANTHER" id="PTHR38115:SF1">
    <property type="entry name" value="LIPOCALIN-LIKE DOMAIN-CONTAINING PROTEIN"/>
    <property type="match status" value="1"/>
</dbReference>
<accession>A0A286URT5</accession>
<dbReference type="AlphaFoldDB" id="A0A286URT5"/>